<dbReference type="AlphaFoldDB" id="A0A0L7QTK1"/>
<keyword evidence="3" id="KW-1185">Reference proteome</keyword>
<name>A0A0L7QTK1_9HYME</name>
<organism evidence="2 3">
    <name type="scientific">Habropoda laboriosa</name>
    <dbReference type="NCBI Taxonomy" id="597456"/>
    <lineage>
        <taxon>Eukaryota</taxon>
        <taxon>Metazoa</taxon>
        <taxon>Ecdysozoa</taxon>
        <taxon>Arthropoda</taxon>
        <taxon>Hexapoda</taxon>
        <taxon>Insecta</taxon>
        <taxon>Pterygota</taxon>
        <taxon>Neoptera</taxon>
        <taxon>Endopterygota</taxon>
        <taxon>Hymenoptera</taxon>
        <taxon>Apocrita</taxon>
        <taxon>Aculeata</taxon>
        <taxon>Apoidea</taxon>
        <taxon>Anthophila</taxon>
        <taxon>Apidae</taxon>
        <taxon>Habropoda</taxon>
    </lineage>
</organism>
<evidence type="ECO:0000259" key="1">
    <source>
        <dbReference type="Pfam" id="PF10545"/>
    </source>
</evidence>
<accession>A0A0L7QTK1</accession>
<feature type="non-terminal residue" evidence="2">
    <location>
        <position position="1"/>
    </location>
</feature>
<reference evidence="2 3" key="1">
    <citation type="submission" date="2015-07" db="EMBL/GenBank/DDBJ databases">
        <title>The genome of Habropoda laboriosa.</title>
        <authorList>
            <person name="Pan H."/>
            <person name="Kapheim K."/>
        </authorList>
    </citation>
    <scope>NUCLEOTIDE SEQUENCE [LARGE SCALE GENOMIC DNA]</scope>
    <source>
        <strain evidence="2">0110345459</strain>
    </source>
</reference>
<proteinExistence type="predicted"/>
<evidence type="ECO:0000313" key="2">
    <source>
        <dbReference type="EMBL" id="KOC61869.1"/>
    </source>
</evidence>
<dbReference type="EMBL" id="KQ414747">
    <property type="protein sequence ID" value="KOC61869.1"/>
    <property type="molecule type" value="Genomic_DNA"/>
</dbReference>
<feature type="domain" description="MADF" evidence="1">
    <location>
        <begin position="12"/>
        <end position="63"/>
    </location>
</feature>
<dbReference type="InterPro" id="IPR006578">
    <property type="entry name" value="MADF-dom"/>
</dbReference>
<gene>
    <name evidence="2" type="ORF">WH47_05402</name>
</gene>
<evidence type="ECO:0000313" key="3">
    <source>
        <dbReference type="Proteomes" id="UP000053825"/>
    </source>
</evidence>
<dbReference type="Pfam" id="PF10545">
    <property type="entry name" value="MADF_DNA_bdg"/>
    <property type="match status" value="1"/>
</dbReference>
<dbReference type="Proteomes" id="UP000053825">
    <property type="component" value="Unassembled WGS sequence"/>
</dbReference>
<protein>
    <recommendedName>
        <fullName evidence="1">MADF domain-containing protein</fullName>
    </recommendedName>
</protein>
<sequence>KKNWSRNEITDLITLYKEKLVLWKTEDLEYRNSEKTVLEEIAINFRCSAGEIQRKISNLQNTYINT</sequence>